<name>A0AAD7AMV0_9AGAR</name>
<reference evidence="1" key="1">
    <citation type="submission" date="2023-03" db="EMBL/GenBank/DDBJ databases">
        <title>Massive genome expansion in bonnet fungi (Mycena s.s.) driven by repeated elements and novel gene families across ecological guilds.</title>
        <authorList>
            <consortium name="Lawrence Berkeley National Laboratory"/>
            <person name="Harder C.B."/>
            <person name="Miyauchi S."/>
            <person name="Viragh M."/>
            <person name="Kuo A."/>
            <person name="Thoen E."/>
            <person name="Andreopoulos B."/>
            <person name="Lu D."/>
            <person name="Skrede I."/>
            <person name="Drula E."/>
            <person name="Henrissat B."/>
            <person name="Morin E."/>
            <person name="Kohler A."/>
            <person name="Barry K."/>
            <person name="LaButti K."/>
            <person name="Morin E."/>
            <person name="Salamov A."/>
            <person name="Lipzen A."/>
            <person name="Mereny Z."/>
            <person name="Hegedus B."/>
            <person name="Baldrian P."/>
            <person name="Stursova M."/>
            <person name="Weitz H."/>
            <person name="Taylor A."/>
            <person name="Grigoriev I.V."/>
            <person name="Nagy L.G."/>
            <person name="Martin F."/>
            <person name="Kauserud H."/>
        </authorList>
    </citation>
    <scope>NUCLEOTIDE SEQUENCE</scope>
    <source>
        <strain evidence="1">CBHHK002</strain>
    </source>
</reference>
<gene>
    <name evidence="1" type="ORF">DFH08DRAFT_1072720</name>
</gene>
<organism evidence="1 2">
    <name type="scientific">Mycena albidolilacea</name>
    <dbReference type="NCBI Taxonomy" id="1033008"/>
    <lineage>
        <taxon>Eukaryota</taxon>
        <taxon>Fungi</taxon>
        <taxon>Dikarya</taxon>
        <taxon>Basidiomycota</taxon>
        <taxon>Agaricomycotina</taxon>
        <taxon>Agaricomycetes</taxon>
        <taxon>Agaricomycetidae</taxon>
        <taxon>Agaricales</taxon>
        <taxon>Marasmiineae</taxon>
        <taxon>Mycenaceae</taxon>
        <taxon>Mycena</taxon>
    </lineage>
</organism>
<evidence type="ECO:0000313" key="2">
    <source>
        <dbReference type="Proteomes" id="UP001218218"/>
    </source>
</evidence>
<dbReference type="EMBL" id="JARIHO010000003">
    <property type="protein sequence ID" value="KAJ7363807.1"/>
    <property type="molecule type" value="Genomic_DNA"/>
</dbReference>
<dbReference type="Proteomes" id="UP001218218">
    <property type="component" value="Unassembled WGS sequence"/>
</dbReference>
<comment type="caution">
    <text evidence="1">The sequence shown here is derived from an EMBL/GenBank/DDBJ whole genome shotgun (WGS) entry which is preliminary data.</text>
</comment>
<protein>
    <submittedName>
        <fullName evidence="1">Uncharacterized protein</fullName>
    </submittedName>
</protein>
<proteinExistence type="predicted"/>
<sequence>MINCINPQDTLYNPYLKFGTLPTVTPAPPKSAFDIAVPLSDQFVRWEECSPTFAADPVFLNYCLPFDFDGDMGYL</sequence>
<keyword evidence="2" id="KW-1185">Reference proteome</keyword>
<dbReference type="AlphaFoldDB" id="A0AAD7AMV0"/>
<evidence type="ECO:0000313" key="1">
    <source>
        <dbReference type="EMBL" id="KAJ7363807.1"/>
    </source>
</evidence>
<accession>A0AAD7AMV0</accession>